<protein>
    <submittedName>
        <fullName evidence="1">Uncharacterized protein</fullName>
    </submittedName>
</protein>
<sequence>MDAEPPTVIDIKIEPEEIKVEVQEDIEQCNVKQEMFETHYIPCFEEEREEEKKVILSHQMTRRSVYRRRGRWTSVVN</sequence>
<accession>A0AAD8END9</accession>
<reference evidence="1" key="2">
    <citation type="submission" date="2023-05" db="EMBL/GenBank/DDBJ databases">
        <authorList>
            <person name="Fouks B."/>
        </authorList>
    </citation>
    <scope>NUCLEOTIDE SEQUENCE</scope>
    <source>
        <strain evidence="1">Stay&amp;Tobe</strain>
        <tissue evidence="1">Testes</tissue>
    </source>
</reference>
<dbReference type="EMBL" id="JASPKZ010001635">
    <property type="protein sequence ID" value="KAJ9597190.1"/>
    <property type="molecule type" value="Genomic_DNA"/>
</dbReference>
<keyword evidence="2" id="KW-1185">Reference proteome</keyword>
<gene>
    <name evidence="1" type="ORF">L9F63_026917</name>
</gene>
<evidence type="ECO:0000313" key="2">
    <source>
        <dbReference type="Proteomes" id="UP001233999"/>
    </source>
</evidence>
<dbReference type="AlphaFoldDB" id="A0AAD8END9"/>
<reference evidence="1" key="1">
    <citation type="journal article" date="2023" name="IScience">
        <title>Live-bearing cockroach genome reveals convergent evolutionary mechanisms linked to viviparity in insects and beyond.</title>
        <authorList>
            <person name="Fouks B."/>
            <person name="Harrison M.C."/>
            <person name="Mikhailova A.A."/>
            <person name="Marchal E."/>
            <person name="English S."/>
            <person name="Carruthers M."/>
            <person name="Jennings E.C."/>
            <person name="Chiamaka E.L."/>
            <person name="Frigard R.A."/>
            <person name="Pippel M."/>
            <person name="Attardo G.M."/>
            <person name="Benoit J.B."/>
            <person name="Bornberg-Bauer E."/>
            <person name="Tobe S.S."/>
        </authorList>
    </citation>
    <scope>NUCLEOTIDE SEQUENCE</scope>
    <source>
        <strain evidence="1">Stay&amp;Tobe</strain>
    </source>
</reference>
<evidence type="ECO:0000313" key="1">
    <source>
        <dbReference type="EMBL" id="KAJ9597190.1"/>
    </source>
</evidence>
<comment type="caution">
    <text evidence="1">The sequence shown here is derived from an EMBL/GenBank/DDBJ whole genome shotgun (WGS) entry which is preliminary data.</text>
</comment>
<organism evidence="1 2">
    <name type="scientific">Diploptera punctata</name>
    <name type="common">Pacific beetle cockroach</name>
    <dbReference type="NCBI Taxonomy" id="6984"/>
    <lineage>
        <taxon>Eukaryota</taxon>
        <taxon>Metazoa</taxon>
        <taxon>Ecdysozoa</taxon>
        <taxon>Arthropoda</taxon>
        <taxon>Hexapoda</taxon>
        <taxon>Insecta</taxon>
        <taxon>Pterygota</taxon>
        <taxon>Neoptera</taxon>
        <taxon>Polyneoptera</taxon>
        <taxon>Dictyoptera</taxon>
        <taxon>Blattodea</taxon>
        <taxon>Blaberoidea</taxon>
        <taxon>Blaberidae</taxon>
        <taxon>Diplopterinae</taxon>
        <taxon>Diploptera</taxon>
    </lineage>
</organism>
<dbReference type="Proteomes" id="UP001233999">
    <property type="component" value="Unassembled WGS sequence"/>
</dbReference>
<name>A0AAD8END9_DIPPU</name>
<feature type="non-terminal residue" evidence="1">
    <location>
        <position position="1"/>
    </location>
</feature>
<proteinExistence type="predicted"/>